<dbReference type="Gene3D" id="3.40.50.720">
    <property type="entry name" value="NAD(P)-binding Rossmann-like Domain"/>
    <property type="match status" value="1"/>
</dbReference>
<evidence type="ECO:0000256" key="7">
    <source>
        <dbReference type="ARBA" id="ARBA00023027"/>
    </source>
</evidence>
<keyword evidence="4 8" id="KW-0479">Metal-binding</keyword>
<evidence type="ECO:0000256" key="3">
    <source>
        <dbReference type="ARBA" id="ARBA00013190"/>
    </source>
</evidence>
<evidence type="ECO:0000256" key="1">
    <source>
        <dbReference type="ARBA" id="ARBA00001947"/>
    </source>
</evidence>
<gene>
    <name evidence="10" type="ORF">Z517_01957</name>
</gene>
<dbReference type="InterPro" id="IPR013154">
    <property type="entry name" value="ADH-like_N"/>
</dbReference>
<comment type="similarity">
    <text evidence="2 8">Belongs to the zinc-containing alcohol dehydrogenase family.</text>
</comment>
<dbReference type="FunFam" id="3.40.50.720:FF:000039">
    <property type="entry name" value="Alcohol dehydrogenase AdhP"/>
    <property type="match status" value="1"/>
</dbReference>
<evidence type="ECO:0000313" key="10">
    <source>
        <dbReference type="EMBL" id="KIW86559.1"/>
    </source>
</evidence>
<dbReference type="GO" id="GO:0008270">
    <property type="term" value="F:zinc ion binding"/>
    <property type="evidence" value="ECO:0007669"/>
    <property type="project" value="InterPro"/>
</dbReference>
<dbReference type="VEuPathDB" id="FungiDB:Z517_01957"/>
<dbReference type="PANTHER" id="PTHR42940:SF3">
    <property type="entry name" value="ALCOHOL DEHYDROGENASE 1-RELATED"/>
    <property type="match status" value="1"/>
</dbReference>
<dbReference type="CDD" id="cd08297">
    <property type="entry name" value="CAD3"/>
    <property type="match status" value="1"/>
</dbReference>
<dbReference type="InterPro" id="IPR013149">
    <property type="entry name" value="ADH-like_C"/>
</dbReference>
<keyword evidence="5 8" id="KW-0862">Zinc</keyword>
<dbReference type="EMBL" id="KN846969">
    <property type="protein sequence ID" value="KIW86559.1"/>
    <property type="molecule type" value="Genomic_DNA"/>
</dbReference>
<dbReference type="HOGENOM" id="CLU_026673_20_1_1"/>
<dbReference type="SMART" id="SM00829">
    <property type="entry name" value="PKS_ER"/>
    <property type="match status" value="1"/>
</dbReference>
<dbReference type="InterPro" id="IPR011032">
    <property type="entry name" value="GroES-like_sf"/>
</dbReference>
<comment type="cofactor">
    <cofactor evidence="1 8">
        <name>Zn(2+)</name>
        <dbReference type="ChEBI" id="CHEBI:29105"/>
    </cofactor>
</comment>
<evidence type="ECO:0000256" key="6">
    <source>
        <dbReference type="ARBA" id="ARBA00023002"/>
    </source>
</evidence>
<dbReference type="EC" id="1.1.1.1" evidence="3"/>
<dbReference type="Pfam" id="PF08240">
    <property type="entry name" value="ADH_N"/>
    <property type="match status" value="1"/>
</dbReference>
<dbReference type="InterPro" id="IPR020843">
    <property type="entry name" value="ER"/>
</dbReference>
<dbReference type="RefSeq" id="XP_013290367.1">
    <property type="nucleotide sequence ID" value="XM_013434913.1"/>
</dbReference>
<reference evidence="10 11" key="1">
    <citation type="submission" date="2015-01" db="EMBL/GenBank/DDBJ databases">
        <title>The Genome Sequence of Fonsecaea pedrosoi CBS 271.37.</title>
        <authorList>
            <consortium name="The Broad Institute Genomics Platform"/>
            <person name="Cuomo C."/>
            <person name="de Hoog S."/>
            <person name="Gorbushina A."/>
            <person name="Stielow B."/>
            <person name="Teixiera M."/>
            <person name="Abouelleil A."/>
            <person name="Chapman S.B."/>
            <person name="Priest M."/>
            <person name="Young S.K."/>
            <person name="Wortman J."/>
            <person name="Nusbaum C."/>
            <person name="Birren B."/>
        </authorList>
    </citation>
    <scope>NUCLEOTIDE SEQUENCE [LARGE SCALE GENOMIC DNA]</scope>
    <source>
        <strain evidence="10 11">CBS 271.37</strain>
    </source>
</reference>
<evidence type="ECO:0000256" key="8">
    <source>
        <dbReference type="RuleBase" id="RU361277"/>
    </source>
</evidence>
<keyword evidence="7" id="KW-0520">NAD</keyword>
<feature type="domain" description="Enoyl reductase (ER)" evidence="9">
    <location>
        <begin position="1"/>
        <end position="346"/>
    </location>
</feature>
<dbReference type="OrthoDB" id="1879366at2759"/>
<dbReference type="GO" id="GO:0004022">
    <property type="term" value="F:alcohol dehydrogenase (NAD+) activity"/>
    <property type="evidence" value="ECO:0007669"/>
    <property type="project" value="UniProtKB-EC"/>
</dbReference>
<evidence type="ECO:0000256" key="4">
    <source>
        <dbReference type="ARBA" id="ARBA00022723"/>
    </source>
</evidence>
<dbReference type="STRING" id="1442368.A0A0D2HQ39"/>
<dbReference type="SUPFAM" id="SSF51735">
    <property type="entry name" value="NAD(P)-binding Rossmann-fold domains"/>
    <property type="match status" value="1"/>
</dbReference>
<dbReference type="AlphaFoldDB" id="A0A0D2HQ39"/>
<dbReference type="InterPro" id="IPR002328">
    <property type="entry name" value="ADH_Zn_CS"/>
</dbReference>
<dbReference type="InterPro" id="IPR036291">
    <property type="entry name" value="NAD(P)-bd_dom_sf"/>
</dbReference>
<protein>
    <recommendedName>
        <fullName evidence="3">alcohol dehydrogenase</fullName>
        <ecNumber evidence="3">1.1.1.1</ecNumber>
    </recommendedName>
</protein>
<name>A0A0D2HQ39_9EURO</name>
<dbReference type="Proteomes" id="UP000053029">
    <property type="component" value="Unassembled WGS sequence"/>
</dbReference>
<proteinExistence type="inferred from homology"/>
<keyword evidence="6" id="KW-0560">Oxidoreductase</keyword>
<dbReference type="PANTHER" id="PTHR42940">
    <property type="entry name" value="ALCOHOL DEHYDROGENASE 1-RELATED"/>
    <property type="match status" value="1"/>
</dbReference>
<accession>A0A0D2HQ39</accession>
<evidence type="ECO:0000313" key="11">
    <source>
        <dbReference type="Proteomes" id="UP000053029"/>
    </source>
</evidence>
<evidence type="ECO:0000256" key="2">
    <source>
        <dbReference type="ARBA" id="ARBA00008072"/>
    </source>
</evidence>
<organism evidence="10 11">
    <name type="scientific">Fonsecaea pedrosoi CBS 271.37</name>
    <dbReference type="NCBI Taxonomy" id="1442368"/>
    <lineage>
        <taxon>Eukaryota</taxon>
        <taxon>Fungi</taxon>
        <taxon>Dikarya</taxon>
        <taxon>Ascomycota</taxon>
        <taxon>Pezizomycotina</taxon>
        <taxon>Eurotiomycetes</taxon>
        <taxon>Chaetothyriomycetidae</taxon>
        <taxon>Chaetothyriales</taxon>
        <taxon>Herpotrichiellaceae</taxon>
        <taxon>Fonsecaea</taxon>
    </lineage>
</organism>
<dbReference type="GO" id="GO:0005737">
    <property type="term" value="C:cytoplasm"/>
    <property type="evidence" value="ECO:0007669"/>
    <property type="project" value="TreeGrafter"/>
</dbReference>
<evidence type="ECO:0000259" key="9">
    <source>
        <dbReference type="SMART" id="SM00829"/>
    </source>
</evidence>
<dbReference type="GeneID" id="25301447"/>
<evidence type="ECO:0000256" key="5">
    <source>
        <dbReference type="ARBA" id="ARBA00022833"/>
    </source>
</evidence>
<dbReference type="Pfam" id="PF00107">
    <property type="entry name" value="ADH_zinc_N"/>
    <property type="match status" value="1"/>
</dbReference>
<sequence>MPVPEISPTDLLVRLSVSGVCGSDFHLAEGHSGPTCDILGHEGVGRVVKLGSAVNPSFVNVGARVGLGWVRDVCEECFCCLSPGGEGRCLAKLCSGLRRDGTFADFAVVPSRYVIRIPEDVPDDLVAPILCGGVTAYKAIKVSEAVPGRWMVISGAGGGVGALGIQYAKAMGYRVIAIDVGDAKKEYCLKLGAEVYYDAKELDTATVMALTGDGAAAVLVMANSGRAYQAALELVAPYGTLVCVGIPPEDQLVNFHPILGISKGVKIIGSAVGTRKDIWEAIEFVQRGAVKPAVEMATLDDLSDIAKNFGKVSSILILPLPLFLWDIALMNISLIDRKQTSGKYVIRLSDEINGSDSGNADALKNGH</sequence>
<dbReference type="Gene3D" id="3.90.180.10">
    <property type="entry name" value="Medium-chain alcohol dehydrogenases, catalytic domain"/>
    <property type="match status" value="1"/>
</dbReference>
<dbReference type="PROSITE" id="PS00059">
    <property type="entry name" value="ADH_ZINC"/>
    <property type="match status" value="1"/>
</dbReference>
<dbReference type="SUPFAM" id="SSF50129">
    <property type="entry name" value="GroES-like"/>
    <property type="match status" value="1"/>
</dbReference>
<keyword evidence="11" id="KW-1185">Reference proteome</keyword>